<proteinExistence type="inferred from homology"/>
<dbReference type="STRING" id="7217.B3LY49"/>
<dbReference type="SMART" id="SM00479">
    <property type="entry name" value="EXOIII"/>
    <property type="match status" value="1"/>
</dbReference>
<dbReference type="PANTHER" id="PTHR11046">
    <property type="entry name" value="OLIGORIBONUCLEASE, MITOCHONDRIAL"/>
    <property type="match status" value="1"/>
</dbReference>
<feature type="domain" description="Exonuclease" evidence="6">
    <location>
        <begin position="41"/>
        <end position="215"/>
    </location>
</feature>
<dbReference type="Gene3D" id="3.30.420.10">
    <property type="entry name" value="Ribonuclease H-like superfamily/Ribonuclease H"/>
    <property type="match status" value="1"/>
</dbReference>
<dbReference type="AlphaFoldDB" id="B3LY49"/>
<keyword evidence="3" id="KW-0378">Hydrolase</keyword>
<evidence type="ECO:0000313" key="7">
    <source>
        <dbReference type="EMBL" id="EDV43953.2"/>
    </source>
</evidence>
<keyword evidence="8" id="KW-1185">Reference proteome</keyword>
<dbReference type="SUPFAM" id="SSF53098">
    <property type="entry name" value="Ribonuclease H-like"/>
    <property type="match status" value="1"/>
</dbReference>
<evidence type="ECO:0000256" key="3">
    <source>
        <dbReference type="ARBA" id="ARBA00022801"/>
    </source>
</evidence>
<gene>
    <name evidence="7" type="primary">Dana\GF18739</name>
    <name evidence="7" type="synonym">dana_GLEANR_19996</name>
    <name evidence="7" type="ORF">GF18739</name>
</gene>
<name>B3LY49_DROAN</name>
<dbReference type="KEGG" id="dan:6501509"/>
<evidence type="ECO:0000256" key="5">
    <source>
        <dbReference type="ARBA" id="ARBA00072681"/>
    </source>
</evidence>
<dbReference type="InterPro" id="IPR013520">
    <property type="entry name" value="Ribonucl_H"/>
</dbReference>
<dbReference type="GO" id="GO:0005739">
    <property type="term" value="C:mitochondrion"/>
    <property type="evidence" value="ECO:0007669"/>
    <property type="project" value="TreeGrafter"/>
</dbReference>
<dbReference type="SMR" id="B3LY49"/>
<dbReference type="PANTHER" id="PTHR11046:SF0">
    <property type="entry name" value="OLIGORIBONUCLEASE, MITOCHONDRIAL"/>
    <property type="match status" value="1"/>
</dbReference>
<dbReference type="OrthoDB" id="270189at2759"/>
<dbReference type="NCBIfam" id="NF003765">
    <property type="entry name" value="PRK05359.1"/>
    <property type="match status" value="1"/>
</dbReference>
<keyword evidence="4" id="KW-0269">Exonuclease</keyword>
<dbReference type="FunCoup" id="B3LY49">
    <property type="interactions" value="2391"/>
</dbReference>
<sequence length="215" mass="24851">MFSQINRVGLFLSHQIRASPQLTAAATTMARSHSAAASDTDIVWMDLEMTGLDFEKDKILELACVITDKDLNVKSEGPCFAINHPQEVYDNMNEWCMKHHYESGLVDRCKNSQVKPKQAEELMLSYLKKNIPERKCPLGGNSVYMDRLFLRKFMPNVDEYLHYRIVDVSIIKELAKRWYPDVASGTPQKKLAHRSLDDILESIEELKYYKQSLFK</sequence>
<evidence type="ECO:0000256" key="4">
    <source>
        <dbReference type="ARBA" id="ARBA00022839"/>
    </source>
</evidence>
<dbReference type="InterPro" id="IPR036397">
    <property type="entry name" value="RNaseH_sf"/>
</dbReference>
<organism evidence="7 8">
    <name type="scientific">Drosophila ananassae</name>
    <name type="common">Fruit fly</name>
    <dbReference type="NCBI Taxonomy" id="7217"/>
    <lineage>
        <taxon>Eukaryota</taxon>
        <taxon>Metazoa</taxon>
        <taxon>Ecdysozoa</taxon>
        <taxon>Arthropoda</taxon>
        <taxon>Hexapoda</taxon>
        <taxon>Insecta</taxon>
        <taxon>Pterygota</taxon>
        <taxon>Neoptera</taxon>
        <taxon>Endopterygota</taxon>
        <taxon>Diptera</taxon>
        <taxon>Brachycera</taxon>
        <taxon>Muscomorpha</taxon>
        <taxon>Ephydroidea</taxon>
        <taxon>Drosophilidae</taxon>
        <taxon>Drosophila</taxon>
        <taxon>Sophophora</taxon>
    </lineage>
</organism>
<dbReference type="FunFam" id="3.30.420.10:FF:000003">
    <property type="entry name" value="Oligoribonuclease"/>
    <property type="match status" value="1"/>
</dbReference>
<dbReference type="GO" id="GO:0000175">
    <property type="term" value="F:3'-5'-RNA exonuclease activity"/>
    <property type="evidence" value="ECO:0007669"/>
    <property type="project" value="InterPro"/>
</dbReference>
<evidence type="ECO:0000256" key="1">
    <source>
        <dbReference type="ARBA" id="ARBA00009921"/>
    </source>
</evidence>
<dbReference type="CDD" id="cd06135">
    <property type="entry name" value="Orn"/>
    <property type="match status" value="1"/>
</dbReference>
<comment type="similarity">
    <text evidence="1">Belongs to the oligoribonuclease family.</text>
</comment>
<dbReference type="HOGENOM" id="CLU_064761_4_0_1"/>
<dbReference type="GeneID" id="6501509"/>
<dbReference type="GO" id="GO:0003676">
    <property type="term" value="F:nucleic acid binding"/>
    <property type="evidence" value="ECO:0007669"/>
    <property type="project" value="InterPro"/>
</dbReference>
<reference evidence="7 8" key="1">
    <citation type="journal article" date="2007" name="Nature">
        <title>Evolution of genes and genomes on the Drosophila phylogeny.</title>
        <authorList>
            <consortium name="Drosophila 12 Genomes Consortium"/>
            <person name="Clark A.G."/>
            <person name="Eisen M.B."/>
            <person name="Smith D.R."/>
            <person name="Bergman C.M."/>
            <person name="Oliver B."/>
            <person name="Markow T.A."/>
            <person name="Kaufman T.C."/>
            <person name="Kellis M."/>
            <person name="Gelbart W."/>
            <person name="Iyer V.N."/>
            <person name="Pollard D.A."/>
            <person name="Sackton T.B."/>
            <person name="Larracuente A.M."/>
            <person name="Singh N.D."/>
            <person name="Abad J.P."/>
            <person name="Abt D.N."/>
            <person name="Adryan B."/>
            <person name="Aguade M."/>
            <person name="Akashi H."/>
            <person name="Anderson W.W."/>
            <person name="Aquadro C.F."/>
            <person name="Ardell D.H."/>
            <person name="Arguello R."/>
            <person name="Artieri C.G."/>
            <person name="Barbash D.A."/>
            <person name="Barker D."/>
            <person name="Barsanti P."/>
            <person name="Batterham P."/>
            <person name="Batzoglou S."/>
            <person name="Begun D."/>
            <person name="Bhutkar A."/>
            <person name="Blanco E."/>
            <person name="Bosak S.A."/>
            <person name="Bradley R.K."/>
            <person name="Brand A.D."/>
            <person name="Brent M.R."/>
            <person name="Brooks A.N."/>
            <person name="Brown R.H."/>
            <person name="Butlin R.K."/>
            <person name="Caggese C."/>
            <person name="Calvi B.R."/>
            <person name="Bernardo de Carvalho A."/>
            <person name="Caspi A."/>
            <person name="Castrezana S."/>
            <person name="Celniker S.E."/>
            <person name="Chang J.L."/>
            <person name="Chapple C."/>
            <person name="Chatterji S."/>
            <person name="Chinwalla A."/>
            <person name="Civetta A."/>
            <person name="Clifton S.W."/>
            <person name="Comeron J.M."/>
            <person name="Costello J.C."/>
            <person name="Coyne J.A."/>
            <person name="Daub J."/>
            <person name="David R.G."/>
            <person name="Delcher A.L."/>
            <person name="Delehaunty K."/>
            <person name="Do C.B."/>
            <person name="Ebling H."/>
            <person name="Edwards K."/>
            <person name="Eickbush T."/>
            <person name="Evans J.D."/>
            <person name="Filipski A."/>
            <person name="Findeiss S."/>
            <person name="Freyhult E."/>
            <person name="Fulton L."/>
            <person name="Fulton R."/>
            <person name="Garcia A.C."/>
            <person name="Gardiner A."/>
            <person name="Garfield D.A."/>
            <person name="Garvin B.E."/>
            <person name="Gibson G."/>
            <person name="Gilbert D."/>
            <person name="Gnerre S."/>
            <person name="Godfrey J."/>
            <person name="Good R."/>
            <person name="Gotea V."/>
            <person name="Gravely B."/>
            <person name="Greenberg A.J."/>
            <person name="Griffiths-Jones S."/>
            <person name="Gross S."/>
            <person name="Guigo R."/>
            <person name="Gustafson E.A."/>
            <person name="Haerty W."/>
            <person name="Hahn M.W."/>
            <person name="Halligan D.L."/>
            <person name="Halpern A.L."/>
            <person name="Halter G.M."/>
            <person name="Han M.V."/>
            <person name="Heger A."/>
            <person name="Hillier L."/>
            <person name="Hinrichs A.S."/>
            <person name="Holmes I."/>
            <person name="Hoskins R.A."/>
            <person name="Hubisz M.J."/>
            <person name="Hultmark D."/>
            <person name="Huntley M.A."/>
            <person name="Jaffe D.B."/>
            <person name="Jagadeeshan S."/>
            <person name="Jeck W.R."/>
            <person name="Johnson J."/>
            <person name="Jones C.D."/>
            <person name="Jordan W.C."/>
            <person name="Karpen G.H."/>
            <person name="Kataoka E."/>
            <person name="Keightley P.D."/>
            <person name="Kheradpour P."/>
            <person name="Kirkness E.F."/>
            <person name="Koerich L.B."/>
            <person name="Kristiansen K."/>
            <person name="Kudrna D."/>
            <person name="Kulathinal R.J."/>
            <person name="Kumar S."/>
            <person name="Kwok R."/>
            <person name="Lander E."/>
            <person name="Langley C.H."/>
            <person name="Lapoint R."/>
            <person name="Lazzaro B.P."/>
            <person name="Lee S.J."/>
            <person name="Levesque L."/>
            <person name="Li R."/>
            <person name="Lin C.F."/>
            <person name="Lin M.F."/>
            <person name="Lindblad-Toh K."/>
            <person name="Llopart A."/>
            <person name="Long M."/>
            <person name="Low L."/>
            <person name="Lozovsky E."/>
            <person name="Lu J."/>
            <person name="Luo M."/>
            <person name="Machado C.A."/>
            <person name="Makalowski W."/>
            <person name="Marzo M."/>
            <person name="Matsuda M."/>
            <person name="Matzkin L."/>
            <person name="McAllister B."/>
            <person name="McBride C.S."/>
            <person name="McKernan B."/>
            <person name="McKernan K."/>
            <person name="Mendez-Lago M."/>
            <person name="Minx P."/>
            <person name="Mollenhauer M.U."/>
            <person name="Montooth K."/>
            <person name="Mount S.M."/>
            <person name="Mu X."/>
            <person name="Myers E."/>
            <person name="Negre B."/>
            <person name="Newfeld S."/>
            <person name="Nielsen R."/>
            <person name="Noor M.A."/>
            <person name="O'Grady P."/>
            <person name="Pachter L."/>
            <person name="Papaceit M."/>
            <person name="Parisi M.J."/>
            <person name="Parisi M."/>
            <person name="Parts L."/>
            <person name="Pedersen J.S."/>
            <person name="Pesole G."/>
            <person name="Phillippy A.M."/>
            <person name="Ponting C.P."/>
            <person name="Pop M."/>
            <person name="Porcelli D."/>
            <person name="Powell J.R."/>
            <person name="Prohaska S."/>
            <person name="Pruitt K."/>
            <person name="Puig M."/>
            <person name="Quesneville H."/>
            <person name="Ram K.R."/>
            <person name="Rand D."/>
            <person name="Rasmussen M.D."/>
            <person name="Reed L.K."/>
            <person name="Reenan R."/>
            <person name="Reily A."/>
            <person name="Remington K.A."/>
            <person name="Rieger T.T."/>
            <person name="Ritchie M.G."/>
            <person name="Robin C."/>
            <person name="Rogers Y.H."/>
            <person name="Rohde C."/>
            <person name="Rozas J."/>
            <person name="Rubenfield M.J."/>
            <person name="Ruiz A."/>
            <person name="Russo S."/>
            <person name="Salzberg S.L."/>
            <person name="Sanchez-Gracia A."/>
            <person name="Saranga D.J."/>
            <person name="Sato H."/>
            <person name="Schaeffer S.W."/>
            <person name="Schatz M.C."/>
            <person name="Schlenke T."/>
            <person name="Schwartz R."/>
            <person name="Segarra C."/>
            <person name="Singh R.S."/>
            <person name="Sirot L."/>
            <person name="Sirota M."/>
            <person name="Sisneros N.B."/>
            <person name="Smith C.D."/>
            <person name="Smith T.F."/>
            <person name="Spieth J."/>
            <person name="Stage D.E."/>
            <person name="Stark A."/>
            <person name="Stephan W."/>
            <person name="Strausberg R.L."/>
            <person name="Strempel S."/>
            <person name="Sturgill D."/>
            <person name="Sutton G."/>
            <person name="Sutton G.G."/>
            <person name="Tao W."/>
            <person name="Teichmann S."/>
            <person name="Tobari Y.N."/>
            <person name="Tomimura Y."/>
            <person name="Tsolas J.M."/>
            <person name="Valente V.L."/>
            <person name="Venter E."/>
            <person name="Venter J.C."/>
            <person name="Vicario S."/>
            <person name="Vieira F.G."/>
            <person name="Vilella A.J."/>
            <person name="Villasante A."/>
            <person name="Walenz B."/>
            <person name="Wang J."/>
            <person name="Wasserman M."/>
            <person name="Watts T."/>
            <person name="Wilson D."/>
            <person name="Wilson R.K."/>
            <person name="Wing R.A."/>
            <person name="Wolfner M.F."/>
            <person name="Wong A."/>
            <person name="Wong G.K."/>
            <person name="Wu C.I."/>
            <person name="Wu G."/>
            <person name="Yamamoto D."/>
            <person name="Yang H.P."/>
            <person name="Yang S.P."/>
            <person name="Yorke J.A."/>
            <person name="Yoshida K."/>
            <person name="Zdobnov E."/>
            <person name="Zhang P."/>
            <person name="Zhang Y."/>
            <person name="Zimin A.V."/>
            <person name="Baldwin J."/>
            <person name="Abdouelleil A."/>
            <person name="Abdulkadir J."/>
            <person name="Abebe A."/>
            <person name="Abera B."/>
            <person name="Abreu J."/>
            <person name="Acer S.C."/>
            <person name="Aftuck L."/>
            <person name="Alexander A."/>
            <person name="An P."/>
            <person name="Anderson E."/>
            <person name="Anderson S."/>
            <person name="Arachi H."/>
            <person name="Azer M."/>
            <person name="Bachantsang P."/>
            <person name="Barry A."/>
            <person name="Bayul T."/>
            <person name="Berlin A."/>
            <person name="Bessette D."/>
            <person name="Bloom T."/>
            <person name="Blye J."/>
            <person name="Boguslavskiy L."/>
            <person name="Bonnet C."/>
            <person name="Boukhgalter B."/>
            <person name="Bourzgui I."/>
            <person name="Brown A."/>
            <person name="Cahill P."/>
            <person name="Channer S."/>
            <person name="Cheshatsang Y."/>
            <person name="Chuda L."/>
            <person name="Citroen M."/>
            <person name="Collymore A."/>
            <person name="Cooke P."/>
            <person name="Costello M."/>
            <person name="D'Aco K."/>
            <person name="Daza R."/>
            <person name="De Haan G."/>
            <person name="DeGray S."/>
            <person name="DeMaso C."/>
            <person name="Dhargay N."/>
            <person name="Dooley K."/>
            <person name="Dooley E."/>
            <person name="Doricent M."/>
            <person name="Dorje P."/>
            <person name="Dorjee K."/>
            <person name="Dupes A."/>
            <person name="Elong R."/>
            <person name="Falk J."/>
            <person name="Farina A."/>
            <person name="Faro S."/>
            <person name="Ferguson D."/>
            <person name="Fisher S."/>
            <person name="Foley C.D."/>
            <person name="Franke A."/>
            <person name="Friedrich D."/>
            <person name="Gadbois L."/>
            <person name="Gearin G."/>
            <person name="Gearin C.R."/>
            <person name="Giannoukos G."/>
            <person name="Goode T."/>
            <person name="Graham J."/>
            <person name="Grandbois E."/>
            <person name="Grewal S."/>
            <person name="Gyaltsen K."/>
            <person name="Hafez N."/>
            <person name="Hagos B."/>
            <person name="Hall J."/>
            <person name="Henson C."/>
            <person name="Hollinger A."/>
            <person name="Honan T."/>
            <person name="Huard M.D."/>
            <person name="Hughes L."/>
            <person name="Hurhula B."/>
            <person name="Husby M.E."/>
            <person name="Kamat A."/>
            <person name="Kanga B."/>
            <person name="Kashin S."/>
            <person name="Khazanovich D."/>
            <person name="Kisner P."/>
            <person name="Lance K."/>
            <person name="Lara M."/>
            <person name="Lee W."/>
            <person name="Lennon N."/>
            <person name="Letendre F."/>
            <person name="LeVine R."/>
            <person name="Lipovsky A."/>
            <person name="Liu X."/>
            <person name="Liu J."/>
            <person name="Liu S."/>
            <person name="Lokyitsang T."/>
            <person name="Lokyitsang Y."/>
            <person name="Lubonja R."/>
            <person name="Lui A."/>
            <person name="MacDonald P."/>
            <person name="Magnisalis V."/>
            <person name="Maru K."/>
            <person name="Matthews C."/>
            <person name="McCusker W."/>
            <person name="McDonough S."/>
            <person name="Mehta T."/>
            <person name="Meldrim J."/>
            <person name="Meneus L."/>
            <person name="Mihai O."/>
            <person name="Mihalev A."/>
            <person name="Mihova T."/>
            <person name="Mittelman R."/>
            <person name="Mlenga V."/>
            <person name="Montmayeur A."/>
            <person name="Mulrain L."/>
            <person name="Navidi A."/>
            <person name="Naylor J."/>
            <person name="Negash T."/>
            <person name="Nguyen T."/>
            <person name="Nguyen N."/>
            <person name="Nicol R."/>
            <person name="Norbu C."/>
            <person name="Norbu N."/>
            <person name="Novod N."/>
            <person name="O'Neill B."/>
            <person name="Osman S."/>
            <person name="Markiewicz E."/>
            <person name="Oyono O.L."/>
            <person name="Patti C."/>
            <person name="Phunkhang P."/>
            <person name="Pierre F."/>
            <person name="Priest M."/>
            <person name="Raghuraman S."/>
            <person name="Rege F."/>
            <person name="Reyes R."/>
            <person name="Rise C."/>
            <person name="Rogov P."/>
            <person name="Ross K."/>
            <person name="Ryan E."/>
            <person name="Settipalli S."/>
            <person name="Shea T."/>
            <person name="Sherpa N."/>
            <person name="Shi L."/>
            <person name="Shih D."/>
            <person name="Sparrow T."/>
            <person name="Spaulding J."/>
            <person name="Stalker J."/>
            <person name="Stange-Thomann N."/>
            <person name="Stavropoulos S."/>
            <person name="Stone C."/>
            <person name="Strader C."/>
            <person name="Tesfaye S."/>
            <person name="Thomson T."/>
            <person name="Thoulutsang Y."/>
            <person name="Thoulutsang D."/>
            <person name="Topham K."/>
            <person name="Topping I."/>
            <person name="Tsamla T."/>
            <person name="Vassiliev H."/>
            <person name="Vo A."/>
            <person name="Wangchuk T."/>
            <person name="Wangdi T."/>
            <person name="Weiand M."/>
            <person name="Wilkinson J."/>
            <person name="Wilson A."/>
            <person name="Yadav S."/>
            <person name="Young G."/>
            <person name="Yu Q."/>
            <person name="Zembek L."/>
            <person name="Zhong D."/>
            <person name="Zimmer A."/>
            <person name="Zwirko Z."/>
            <person name="Jaffe D.B."/>
            <person name="Alvarez P."/>
            <person name="Brockman W."/>
            <person name="Butler J."/>
            <person name="Chin C."/>
            <person name="Gnerre S."/>
            <person name="Grabherr M."/>
            <person name="Kleber M."/>
            <person name="Mauceli E."/>
            <person name="MacCallum I."/>
        </authorList>
    </citation>
    <scope>NUCLEOTIDE SEQUENCE [LARGE SCALE GENOMIC DNA]</scope>
    <source>
        <strain evidence="8">Tucson 14024-0371.13</strain>
    </source>
</reference>
<dbReference type="EMBL" id="CH902617">
    <property type="protein sequence ID" value="EDV43953.2"/>
    <property type="molecule type" value="Genomic_DNA"/>
</dbReference>
<dbReference type="Pfam" id="PF00929">
    <property type="entry name" value="RNase_T"/>
    <property type="match status" value="1"/>
</dbReference>
<accession>B3LY49</accession>
<dbReference type="InterPro" id="IPR022894">
    <property type="entry name" value="Oligoribonuclease"/>
</dbReference>
<dbReference type="InterPro" id="IPR012337">
    <property type="entry name" value="RNaseH-like_sf"/>
</dbReference>
<evidence type="ECO:0000259" key="6">
    <source>
        <dbReference type="SMART" id="SM00479"/>
    </source>
</evidence>
<dbReference type="eggNOG" id="KOG3242">
    <property type="taxonomic scope" value="Eukaryota"/>
</dbReference>
<evidence type="ECO:0000256" key="2">
    <source>
        <dbReference type="ARBA" id="ARBA00022722"/>
    </source>
</evidence>
<protein>
    <recommendedName>
        <fullName evidence="5">Probable oligoribonuclease</fullName>
    </recommendedName>
</protein>
<evidence type="ECO:0000313" key="8">
    <source>
        <dbReference type="Proteomes" id="UP000007801"/>
    </source>
</evidence>
<dbReference type="InParanoid" id="B3LY49"/>
<keyword evidence="2" id="KW-0540">Nuclease</keyword>
<dbReference type="Proteomes" id="UP000007801">
    <property type="component" value="Unassembled WGS sequence"/>
</dbReference>